<organism evidence="1 2">
    <name type="scientific">Bacteroides fragilis str. 3783N1-6</name>
    <dbReference type="NCBI Taxonomy" id="1339310"/>
    <lineage>
        <taxon>Bacteria</taxon>
        <taxon>Pseudomonadati</taxon>
        <taxon>Bacteroidota</taxon>
        <taxon>Bacteroidia</taxon>
        <taxon>Bacteroidales</taxon>
        <taxon>Bacteroidaceae</taxon>
        <taxon>Bacteroides</taxon>
    </lineage>
</organism>
<dbReference type="RefSeq" id="WP_259304961.1">
    <property type="nucleotide sequence ID" value="NZ_JGEU01000044.1"/>
</dbReference>
<dbReference type="AlphaFoldDB" id="A0AB73AH15"/>
<gene>
    <name evidence="1" type="ORF">M119_3884</name>
</gene>
<evidence type="ECO:0000313" key="2">
    <source>
        <dbReference type="Proteomes" id="UP000021175"/>
    </source>
</evidence>
<dbReference type="Proteomes" id="UP000021175">
    <property type="component" value="Unassembled WGS sequence"/>
</dbReference>
<evidence type="ECO:0000313" key="1">
    <source>
        <dbReference type="EMBL" id="EYB08147.1"/>
    </source>
</evidence>
<name>A0AB73AH15_BACFG</name>
<protein>
    <submittedName>
        <fullName evidence="1">Uncharacterized protein</fullName>
    </submittedName>
</protein>
<proteinExistence type="predicted"/>
<sequence>MDFITTGVQGKTGRFDFEMTGKALQVTNKKTGEVIPVEKQEGK</sequence>
<comment type="caution">
    <text evidence="1">The sequence shown here is derived from an EMBL/GenBank/DDBJ whole genome shotgun (WGS) entry which is preliminary data.</text>
</comment>
<reference evidence="1 2" key="1">
    <citation type="submission" date="2014-02" db="EMBL/GenBank/DDBJ databases">
        <authorList>
            <person name="Sears C."/>
            <person name="Carroll K."/>
            <person name="Sack B.R."/>
            <person name="Qadri F."/>
            <person name="Myers L.L."/>
            <person name="Chung G.-T."/>
            <person name="Escheverria P."/>
            <person name="Fraser C.M."/>
            <person name="Sadzewicz L."/>
            <person name="Shefchek K.A."/>
            <person name="Tallon L."/>
            <person name="Das S.P."/>
            <person name="Daugherty S."/>
            <person name="Mongodin E.F."/>
        </authorList>
    </citation>
    <scope>NUCLEOTIDE SEQUENCE [LARGE SCALE GENOMIC DNA]</scope>
    <source>
        <strain evidence="1 2">3783N1-6</strain>
    </source>
</reference>
<dbReference type="EMBL" id="JGEU01000044">
    <property type="protein sequence ID" value="EYB08147.1"/>
    <property type="molecule type" value="Genomic_DNA"/>
</dbReference>
<accession>A0AB73AH15</accession>